<dbReference type="PANTHER" id="PTHR30168">
    <property type="entry name" value="PUTATIVE MEMBRANE PROTEIN YPFJ"/>
    <property type="match status" value="1"/>
</dbReference>
<evidence type="ECO:0008006" key="8">
    <source>
        <dbReference type="Google" id="ProtNLM"/>
    </source>
</evidence>
<dbReference type="Proteomes" id="UP000527616">
    <property type="component" value="Unassembled WGS sequence"/>
</dbReference>
<dbReference type="InterPro" id="IPR007343">
    <property type="entry name" value="Uncharacterised_pept_Zn_put"/>
</dbReference>
<comment type="caution">
    <text evidence="6">The sequence shown here is derived from an EMBL/GenBank/DDBJ whole genome shotgun (WGS) entry which is preliminary data.</text>
</comment>
<dbReference type="EMBL" id="JACBZS010000001">
    <property type="protein sequence ID" value="NYI71818.1"/>
    <property type="molecule type" value="Genomic_DNA"/>
</dbReference>
<gene>
    <name evidence="6" type="ORF">GGQ54_002378</name>
</gene>
<dbReference type="RefSeq" id="WP_179445593.1">
    <property type="nucleotide sequence ID" value="NZ_JACBZS010000001.1"/>
</dbReference>
<evidence type="ECO:0000256" key="5">
    <source>
        <dbReference type="SAM" id="MobiDB-lite"/>
    </source>
</evidence>
<name>A0A7Z0DAP4_9ACTN</name>
<keyword evidence="4" id="KW-0472">Membrane</keyword>
<evidence type="ECO:0000313" key="7">
    <source>
        <dbReference type="Proteomes" id="UP000527616"/>
    </source>
</evidence>
<comment type="subcellular location">
    <subcellularLocation>
        <location evidence="1">Membrane</location>
        <topology evidence="1">Single-pass membrane protein</topology>
    </subcellularLocation>
</comment>
<keyword evidence="7" id="KW-1185">Reference proteome</keyword>
<evidence type="ECO:0000256" key="2">
    <source>
        <dbReference type="ARBA" id="ARBA00022692"/>
    </source>
</evidence>
<sequence>MQYKDDARLDTSQVRSSGGGGGGGIGGGKIAVGGGIGTLLILFLLSNILGVDLTGLAGGQVASGPAQTQSEGTSNEACRTGGDIATDRSCRFVAYTNSIQQYWGETVQGYRPTVTRTFSGQIQTACGTATSAVGPFYCPGDETVYLDTGFFDQLSSQFGAQGGDAAEAYVIAHEYGHHISNLIGDLGRGQSDRSTGPESMAVRLELEADCFAGNWLAWSATDPDDAIEVITADDLNRAVDAAEAVGDDRIQSSMRGQVSPETWTHGSSEMRKAWLMRGYQSGDPNVCRQLMDPNVSTGAAA</sequence>
<evidence type="ECO:0000256" key="4">
    <source>
        <dbReference type="ARBA" id="ARBA00023136"/>
    </source>
</evidence>
<evidence type="ECO:0000256" key="1">
    <source>
        <dbReference type="ARBA" id="ARBA00004167"/>
    </source>
</evidence>
<accession>A0A7Z0DAP4</accession>
<keyword evidence="2" id="KW-0812">Transmembrane</keyword>
<protein>
    <recommendedName>
        <fullName evidence="8">Neutral zinc metallopeptidase</fullName>
    </recommendedName>
</protein>
<keyword evidence="3" id="KW-1133">Transmembrane helix</keyword>
<organism evidence="6 7">
    <name type="scientific">Naumannella cuiyingiana</name>
    <dbReference type="NCBI Taxonomy" id="1347891"/>
    <lineage>
        <taxon>Bacteria</taxon>
        <taxon>Bacillati</taxon>
        <taxon>Actinomycetota</taxon>
        <taxon>Actinomycetes</taxon>
        <taxon>Propionibacteriales</taxon>
        <taxon>Propionibacteriaceae</taxon>
        <taxon>Naumannella</taxon>
    </lineage>
</organism>
<dbReference type="AlphaFoldDB" id="A0A7Z0DAP4"/>
<dbReference type="GO" id="GO:0016020">
    <property type="term" value="C:membrane"/>
    <property type="evidence" value="ECO:0007669"/>
    <property type="project" value="UniProtKB-SubCell"/>
</dbReference>
<feature type="region of interest" description="Disordered" evidence="5">
    <location>
        <begin position="1"/>
        <end position="22"/>
    </location>
</feature>
<reference evidence="6 7" key="1">
    <citation type="submission" date="2020-07" db="EMBL/GenBank/DDBJ databases">
        <title>Sequencing the genomes of 1000 actinobacteria strains.</title>
        <authorList>
            <person name="Klenk H.-P."/>
        </authorList>
    </citation>
    <scope>NUCLEOTIDE SEQUENCE [LARGE SCALE GENOMIC DNA]</scope>
    <source>
        <strain evidence="6 7">DSM 103164</strain>
    </source>
</reference>
<proteinExistence type="predicted"/>
<evidence type="ECO:0000313" key="6">
    <source>
        <dbReference type="EMBL" id="NYI71818.1"/>
    </source>
</evidence>
<evidence type="ECO:0000256" key="3">
    <source>
        <dbReference type="ARBA" id="ARBA00022989"/>
    </source>
</evidence>
<dbReference type="PANTHER" id="PTHR30168:SF0">
    <property type="entry name" value="INNER MEMBRANE PROTEIN"/>
    <property type="match status" value="1"/>
</dbReference>
<dbReference type="SUPFAM" id="SSF55486">
    <property type="entry name" value="Metalloproteases ('zincins'), catalytic domain"/>
    <property type="match status" value="1"/>
</dbReference>
<dbReference type="Pfam" id="PF04228">
    <property type="entry name" value="Zn_peptidase"/>
    <property type="match status" value="1"/>
</dbReference>